<sequence>MIIPIIVIAAIVFYLIAFFNGLRTTEVQIGAAIQEIGNQLKRQSQLIPNLIESVKGYMKHEKGIFEDLTSARKMIDQAIASQDPKSIDAAQALLTKTMGSIRVIAESNPQIQASNLVGNMMEELRDTADKIMYARRTFIDLSADFNVKISTIPGVWLAPLFGFKKKSGLETPQDSHITSVSEGETKNPEVKLN</sequence>
<evidence type="ECO:0000256" key="6">
    <source>
        <dbReference type="SAM" id="MobiDB-lite"/>
    </source>
</evidence>
<evidence type="ECO:0000313" key="8">
    <source>
        <dbReference type="EMBL" id="KKQ50406.1"/>
    </source>
</evidence>
<comment type="caution">
    <text evidence="8">The sequence shown here is derived from an EMBL/GenBank/DDBJ whole genome shotgun (WGS) entry which is preliminary data.</text>
</comment>
<feature type="compositionally biased region" description="Polar residues" evidence="6">
    <location>
        <begin position="170"/>
        <end position="182"/>
    </location>
</feature>
<feature type="compositionally biased region" description="Basic and acidic residues" evidence="6">
    <location>
        <begin position="183"/>
        <end position="193"/>
    </location>
</feature>
<comment type="similarity">
    <text evidence="2">Belongs to the LemA family.</text>
</comment>
<dbReference type="InterPro" id="IPR007156">
    <property type="entry name" value="MamQ_LemA"/>
</dbReference>
<comment type="subcellular location">
    <subcellularLocation>
        <location evidence="1">Membrane</location>
        <topology evidence="1">Single-pass membrane protein</topology>
    </subcellularLocation>
</comment>
<dbReference type="Proteomes" id="UP000034231">
    <property type="component" value="Unassembled WGS sequence"/>
</dbReference>
<organism evidence="8 9">
    <name type="scientific">Candidatus Shapirobacteria bacterium GW2011_GWE1_38_10</name>
    <dbReference type="NCBI Taxonomy" id="1618488"/>
    <lineage>
        <taxon>Bacteria</taxon>
        <taxon>Candidatus Shapironibacteriota</taxon>
    </lineage>
</organism>
<dbReference type="Gene3D" id="1.20.1440.20">
    <property type="entry name" value="LemA-like domain"/>
    <property type="match status" value="1"/>
</dbReference>
<dbReference type="AlphaFoldDB" id="A0A0G0LCM7"/>
<evidence type="ECO:0000313" key="9">
    <source>
        <dbReference type="Proteomes" id="UP000034231"/>
    </source>
</evidence>
<evidence type="ECO:0000256" key="1">
    <source>
        <dbReference type="ARBA" id="ARBA00004167"/>
    </source>
</evidence>
<accession>A0A0G0LCM7</accession>
<feature type="transmembrane region" description="Helical" evidence="7">
    <location>
        <begin position="6"/>
        <end position="22"/>
    </location>
</feature>
<dbReference type="PANTHER" id="PTHR34478:SF1">
    <property type="entry name" value="PROTEIN LEMA"/>
    <property type="match status" value="1"/>
</dbReference>
<dbReference type="GO" id="GO:0016020">
    <property type="term" value="C:membrane"/>
    <property type="evidence" value="ECO:0007669"/>
    <property type="project" value="UniProtKB-SubCell"/>
</dbReference>
<feature type="region of interest" description="Disordered" evidence="6">
    <location>
        <begin position="169"/>
        <end position="193"/>
    </location>
</feature>
<evidence type="ECO:0000256" key="7">
    <source>
        <dbReference type="SAM" id="Phobius"/>
    </source>
</evidence>
<gene>
    <name evidence="8" type="ORF">US68_C0006G0086</name>
</gene>
<protein>
    <submittedName>
        <fullName evidence="8">LemA family protein</fullName>
    </submittedName>
</protein>
<keyword evidence="5 7" id="KW-0472">Membrane</keyword>
<proteinExistence type="inferred from homology"/>
<evidence type="ECO:0000256" key="2">
    <source>
        <dbReference type="ARBA" id="ARBA00008854"/>
    </source>
</evidence>
<keyword evidence="3 7" id="KW-0812">Transmembrane</keyword>
<reference evidence="8 9" key="1">
    <citation type="journal article" date="2015" name="Nature">
        <title>rRNA introns, odd ribosomes, and small enigmatic genomes across a large radiation of phyla.</title>
        <authorList>
            <person name="Brown C.T."/>
            <person name="Hug L.A."/>
            <person name="Thomas B.C."/>
            <person name="Sharon I."/>
            <person name="Castelle C.J."/>
            <person name="Singh A."/>
            <person name="Wilkins M.J."/>
            <person name="Williams K.H."/>
            <person name="Banfield J.F."/>
        </authorList>
    </citation>
    <scope>NUCLEOTIDE SEQUENCE [LARGE SCALE GENOMIC DNA]</scope>
</reference>
<evidence type="ECO:0000256" key="3">
    <source>
        <dbReference type="ARBA" id="ARBA00022692"/>
    </source>
</evidence>
<name>A0A0G0LCM7_9BACT</name>
<dbReference type="InterPro" id="IPR023353">
    <property type="entry name" value="LemA-like_dom_sf"/>
</dbReference>
<dbReference type="EMBL" id="LBTX01000006">
    <property type="protein sequence ID" value="KKQ50406.1"/>
    <property type="molecule type" value="Genomic_DNA"/>
</dbReference>
<dbReference type="Pfam" id="PF04011">
    <property type="entry name" value="LemA"/>
    <property type="match status" value="1"/>
</dbReference>
<keyword evidence="4 7" id="KW-1133">Transmembrane helix</keyword>
<dbReference type="PANTHER" id="PTHR34478">
    <property type="entry name" value="PROTEIN LEMA"/>
    <property type="match status" value="1"/>
</dbReference>
<evidence type="ECO:0000256" key="4">
    <source>
        <dbReference type="ARBA" id="ARBA00022989"/>
    </source>
</evidence>
<dbReference type="SUPFAM" id="SSF140478">
    <property type="entry name" value="LemA-like"/>
    <property type="match status" value="1"/>
</dbReference>
<evidence type="ECO:0000256" key="5">
    <source>
        <dbReference type="ARBA" id="ARBA00023136"/>
    </source>
</evidence>